<dbReference type="EMBL" id="JAYMGO010000017">
    <property type="protein sequence ID" value="KAL1258016.1"/>
    <property type="molecule type" value="Genomic_DNA"/>
</dbReference>
<name>A0ABR3M157_9TELE</name>
<keyword evidence="3" id="KW-1185">Reference proteome</keyword>
<proteinExistence type="predicted"/>
<feature type="domain" description="Retrotransposon gag" evidence="1">
    <location>
        <begin position="11"/>
        <end position="75"/>
    </location>
</feature>
<dbReference type="Pfam" id="PF03732">
    <property type="entry name" value="Retrotrans_gag"/>
    <property type="match status" value="1"/>
</dbReference>
<comment type="caution">
    <text evidence="2">The sequence shown here is derived from an EMBL/GenBank/DDBJ whole genome shotgun (WGS) entry which is preliminary data.</text>
</comment>
<organism evidence="2 3">
    <name type="scientific">Cirrhinus molitorella</name>
    <name type="common">mud carp</name>
    <dbReference type="NCBI Taxonomy" id="172907"/>
    <lineage>
        <taxon>Eukaryota</taxon>
        <taxon>Metazoa</taxon>
        <taxon>Chordata</taxon>
        <taxon>Craniata</taxon>
        <taxon>Vertebrata</taxon>
        <taxon>Euteleostomi</taxon>
        <taxon>Actinopterygii</taxon>
        <taxon>Neopterygii</taxon>
        <taxon>Teleostei</taxon>
        <taxon>Ostariophysi</taxon>
        <taxon>Cypriniformes</taxon>
        <taxon>Cyprinidae</taxon>
        <taxon>Labeoninae</taxon>
        <taxon>Labeonini</taxon>
        <taxon>Cirrhinus</taxon>
    </lineage>
</organism>
<dbReference type="Proteomes" id="UP001558613">
    <property type="component" value="Unassembled WGS sequence"/>
</dbReference>
<sequence length="75" mass="8604">MRESQAHCCFEFRLFRQETLKVFDQSVFGKEASRLLVSLQQGRRSVADYSVKFRTLAATSGWNSEALSTHFLEGL</sequence>
<accession>A0ABR3M157</accession>
<evidence type="ECO:0000313" key="3">
    <source>
        <dbReference type="Proteomes" id="UP001558613"/>
    </source>
</evidence>
<gene>
    <name evidence="2" type="ORF">QQF64_011260</name>
</gene>
<evidence type="ECO:0000313" key="2">
    <source>
        <dbReference type="EMBL" id="KAL1258016.1"/>
    </source>
</evidence>
<evidence type="ECO:0000259" key="1">
    <source>
        <dbReference type="Pfam" id="PF03732"/>
    </source>
</evidence>
<reference evidence="2 3" key="1">
    <citation type="submission" date="2023-09" db="EMBL/GenBank/DDBJ databases">
        <authorList>
            <person name="Wang M."/>
        </authorList>
    </citation>
    <scope>NUCLEOTIDE SEQUENCE [LARGE SCALE GENOMIC DNA]</scope>
    <source>
        <strain evidence="2">GT-2023</strain>
        <tissue evidence="2">Liver</tissue>
    </source>
</reference>
<protein>
    <recommendedName>
        <fullName evidence="1">Retrotransposon gag domain-containing protein</fullName>
    </recommendedName>
</protein>
<dbReference type="InterPro" id="IPR005162">
    <property type="entry name" value="Retrotrans_gag_dom"/>
</dbReference>